<dbReference type="EMBL" id="SMRS01000003">
    <property type="protein sequence ID" value="KAA0875478.1"/>
    <property type="molecule type" value="Genomic_DNA"/>
</dbReference>
<evidence type="ECO:0000256" key="5">
    <source>
        <dbReference type="ARBA" id="ARBA00022989"/>
    </source>
</evidence>
<organism evidence="9 10">
    <name type="scientific">Nitrincola tapanii</name>
    <dbReference type="NCBI Taxonomy" id="1708751"/>
    <lineage>
        <taxon>Bacteria</taxon>
        <taxon>Pseudomonadati</taxon>
        <taxon>Pseudomonadota</taxon>
        <taxon>Gammaproteobacteria</taxon>
        <taxon>Oceanospirillales</taxon>
        <taxon>Oceanospirillaceae</taxon>
        <taxon>Nitrincola</taxon>
    </lineage>
</organism>
<evidence type="ECO:0000313" key="9">
    <source>
        <dbReference type="EMBL" id="KAA0875478.1"/>
    </source>
</evidence>
<protein>
    <submittedName>
        <fullName evidence="9">Anion transporter</fullName>
    </submittedName>
</protein>
<dbReference type="Pfam" id="PF03600">
    <property type="entry name" value="CitMHS"/>
    <property type="match status" value="1"/>
</dbReference>
<gene>
    <name evidence="9" type="ORF">E1H14_05725</name>
</gene>
<evidence type="ECO:0000259" key="8">
    <source>
        <dbReference type="Pfam" id="PF03600"/>
    </source>
</evidence>
<comment type="subcellular location">
    <subcellularLocation>
        <location evidence="1">Cell membrane</location>
        <topology evidence="1">Multi-pass membrane protein</topology>
    </subcellularLocation>
</comment>
<evidence type="ECO:0000256" key="2">
    <source>
        <dbReference type="ARBA" id="ARBA00022448"/>
    </source>
</evidence>
<reference evidence="9 10" key="1">
    <citation type="submission" date="2019-03" db="EMBL/GenBank/DDBJ databases">
        <title>Nitrincola sp. nov. isolated from an Indian soda lake.</title>
        <authorList>
            <person name="Joshi A."/>
            <person name="Thite S.V."/>
            <person name="Joseph N."/>
            <person name="Dhotre D."/>
            <person name="Moorthy M."/>
            <person name="Shouche Y.S."/>
        </authorList>
    </citation>
    <scope>NUCLEOTIDE SEQUENCE [LARGE SCALE GENOMIC DNA]</scope>
    <source>
        <strain evidence="9 10">MEB193</strain>
    </source>
</reference>
<accession>A0A5A9W5V0</accession>
<proteinExistence type="predicted"/>
<evidence type="ECO:0000313" key="10">
    <source>
        <dbReference type="Proteomes" id="UP000325302"/>
    </source>
</evidence>
<evidence type="ECO:0000256" key="4">
    <source>
        <dbReference type="ARBA" id="ARBA00022692"/>
    </source>
</evidence>
<feature type="transmembrane region" description="Helical" evidence="7">
    <location>
        <begin position="312"/>
        <end position="333"/>
    </location>
</feature>
<feature type="transmembrane region" description="Helical" evidence="7">
    <location>
        <begin position="58"/>
        <end position="78"/>
    </location>
</feature>
<keyword evidence="3" id="KW-1003">Cell membrane</keyword>
<evidence type="ECO:0000256" key="3">
    <source>
        <dbReference type="ARBA" id="ARBA00022475"/>
    </source>
</evidence>
<keyword evidence="2" id="KW-0813">Transport</keyword>
<keyword evidence="4 7" id="KW-0812">Transmembrane</keyword>
<evidence type="ECO:0000256" key="1">
    <source>
        <dbReference type="ARBA" id="ARBA00004651"/>
    </source>
</evidence>
<keyword evidence="6 7" id="KW-0472">Membrane</keyword>
<feature type="transmembrane region" description="Helical" evidence="7">
    <location>
        <begin position="345"/>
        <end position="368"/>
    </location>
</feature>
<name>A0A5A9W5V0_9GAMM</name>
<keyword evidence="10" id="KW-1185">Reference proteome</keyword>
<dbReference type="InterPro" id="IPR004680">
    <property type="entry name" value="Cit_transptr-like_dom"/>
</dbReference>
<evidence type="ECO:0000256" key="6">
    <source>
        <dbReference type="ARBA" id="ARBA00023136"/>
    </source>
</evidence>
<dbReference type="CDD" id="cd01117">
    <property type="entry name" value="YbiR_permease"/>
    <property type="match status" value="1"/>
</dbReference>
<feature type="transmembrane region" description="Helical" evidence="7">
    <location>
        <begin position="29"/>
        <end position="46"/>
    </location>
</feature>
<dbReference type="PANTHER" id="PTHR43302:SF5">
    <property type="entry name" value="TRANSPORTER ARSB-RELATED"/>
    <property type="match status" value="1"/>
</dbReference>
<feature type="transmembrane region" description="Helical" evidence="7">
    <location>
        <begin position="272"/>
        <end position="292"/>
    </location>
</feature>
<keyword evidence="5 7" id="KW-1133">Transmembrane helix</keyword>
<evidence type="ECO:0000256" key="7">
    <source>
        <dbReference type="SAM" id="Phobius"/>
    </source>
</evidence>
<sequence>MDLLLIAIFSLMYLGMALGRVPGLKLDRTGIVLLAVVALLLTQRIESAEMGQWVDLPTLILLMGLMVISAQFALAGVYTRITWRLMITPLSPQLLLGWVIGVAAVFSAFLANDITAFAMAPMIAQGVRDRGLDPRPFLIGLACACNTGSAATLIGNPQNILIAQSQGLDFWSFVWVCAPVAWVATLLVWAVVGWTWRDTLAAAPSTPTLRSLKAPEMASWQAAKGSMALVMLLVLFSTQLEKEISALAIAGVLLLSRVQSSREMLSAVDWHLLLLFACLFIVTGSMAASGASEQLLQGVQNLSGSVEQLSSLTWILLVSSNSIGNVPAVMLLLDWIPEQSSAVYYAMALLSTLAGNFLLIGSLANIIVAERAASQGVHLSLADHARCGIPITLLSLLVAVLWLLMTTELSW</sequence>
<feature type="transmembrane region" description="Helical" evidence="7">
    <location>
        <begin position="98"/>
        <end position="124"/>
    </location>
</feature>
<dbReference type="OrthoDB" id="9809303at2"/>
<dbReference type="PANTHER" id="PTHR43302">
    <property type="entry name" value="TRANSPORTER ARSB-RELATED"/>
    <property type="match status" value="1"/>
</dbReference>
<feature type="domain" description="Citrate transporter-like" evidence="8">
    <location>
        <begin position="25"/>
        <end position="336"/>
    </location>
</feature>
<dbReference type="RefSeq" id="WP_149390484.1">
    <property type="nucleotide sequence ID" value="NZ_SMRS01000003.1"/>
</dbReference>
<dbReference type="Proteomes" id="UP000325302">
    <property type="component" value="Unassembled WGS sequence"/>
</dbReference>
<dbReference type="AlphaFoldDB" id="A0A5A9W5V0"/>
<comment type="caution">
    <text evidence="9">The sequence shown here is derived from an EMBL/GenBank/DDBJ whole genome shotgun (WGS) entry which is preliminary data.</text>
</comment>
<dbReference type="GO" id="GO:0005886">
    <property type="term" value="C:plasma membrane"/>
    <property type="evidence" value="ECO:0007669"/>
    <property type="project" value="UniProtKB-SubCell"/>
</dbReference>
<dbReference type="GO" id="GO:0055085">
    <property type="term" value="P:transmembrane transport"/>
    <property type="evidence" value="ECO:0007669"/>
    <property type="project" value="InterPro"/>
</dbReference>
<feature type="transmembrane region" description="Helical" evidence="7">
    <location>
        <begin position="170"/>
        <end position="196"/>
    </location>
</feature>
<feature type="transmembrane region" description="Helical" evidence="7">
    <location>
        <begin position="388"/>
        <end position="405"/>
    </location>
</feature>